<feature type="region of interest" description="Disordered" evidence="1">
    <location>
        <begin position="1"/>
        <end position="35"/>
    </location>
</feature>
<dbReference type="Pfam" id="PF05699">
    <property type="entry name" value="Dimer_Tnp_hAT"/>
    <property type="match status" value="1"/>
</dbReference>
<dbReference type="Proteomes" id="UP000288805">
    <property type="component" value="Unassembled WGS sequence"/>
</dbReference>
<proteinExistence type="predicted"/>
<feature type="compositionally biased region" description="Acidic residues" evidence="1">
    <location>
        <begin position="462"/>
        <end position="476"/>
    </location>
</feature>
<name>A0A438DMR6_VITVI</name>
<dbReference type="InterPro" id="IPR012337">
    <property type="entry name" value="RNaseH-like_sf"/>
</dbReference>
<organism evidence="3 4">
    <name type="scientific">Vitis vinifera</name>
    <name type="common">Grape</name>
    <dbReference type="NCBI Taxonomy" id="29760"/>
    <lineage>
        <taxon>Eukaryota</taxon>
        <taxon>Viridiplantae</taxon>
        <taxon>Streptophyta</taxon>
        <taxon>Embryophyta</taxon>
        <taxon>Tracheophyta</taxon>
        <taxon>Spermatophyta</taxon>
        <taxon>Magnoliopsida</taxon>
        <taxon>eudicotyledons</taxon>
        <taxon>Gunneridae</taxon>
        <taxon>Pentapetalae</taxon>
        <taxon>rosids</taxon>
        <taxon>Vitales</taxon>
        <taxon>Vitaceae</taxon>
        <taxon>Viteae</taxon>
        <taxon>Vitis</taxon>
    </lineage>
</organism>
<dbReference type="GO" id="GO:0046983">
    <property type="term" value="F:protein dimerization activity"/>
    <property type="evidence" value="ECO:0007669"/>
    <property type="project" value="InterPro"/>
</dbReference>
<feature type="compositionally biased region" description="Polar residues" evidence="1">
    <location>
        <begin position="398"/>
        <end position="413"/>
    </location>
</feature>
<dbReference type="SUPFAM" id="SSF53098">
    <property type="entry name" value="Ribonuclease H-like"/>
    <property type="match status" value="1"/>
</dbReference>
<protein>
    <recommendedName>
        <fullName evidence="2">HAT C-terminal dimerisation domain-containing protein</fullName>
    </recommendedName>
</protein>
<evidence type="ECO:0000313" key="3">
    <source>
        <dbReference type="EMBL" id="RVW36742.1"/>
    </source>
</evidence>
<dbReference type="PANTHER" id="PTHR32166:SF74">
    <property type="entry name" value="OS05G0256350 PROTEIN"/>
    <property type="match status" value="1"/>
</dbReference>
<feature type="domain" description="HAT C-terminal dimerisation" evidence="2">
    <location>
        <begin position="284"/>
        <end position="337"/>
    </location>
</feature>
<comment type="caution">
    <text evidence="3">The sequence shown here is derived from an EMBL/GenBank/DDBJ whole genome shotgun (WGS) entry which is preliminary data.</text>
</comment>
<feature type="region of interest" description="Disordered" evidence="1">
    <location>
        <begin position="398"/>
        <end position="476"/>
    </location>
</feature>
<sequence length="476" mass="55064">MGTLQSGSGSGNESGSGSVNGSGEPIPRGSMDKFTISQPRQMNDPYWVPMVDAIANFGLGFKPPAMHELRTWILKEEVNDINIMMEEHKKAWKQYGCSIMLMEKRRRLWWTPCVAHCIDLMLEDVGKRNVHTNTLLRARQVYMGQKVEGVKARSAILFDPNFWLHVAFCIKTTIPLVSVLRDVDSKERPTMGYIYELMDLAKEKIAFNCGGMERKYDPIWRKIDARWTPQLHQPLHVADYYLNLQLRYEDKFSDVDEVRKGLFECMDRMLDYQERLKADIQLDSYDQEWKFVVQVLSLTCSASGCERNWSTFASIHTKKRNRLEHKRLNALVYVRYNTRLRERSLQRKQNVDPILVDEIDSDDEWITEKEDPFLPLDLCWLEDNELFNVDAIRIVSSQNQETQASSDNMVSSHSNKRKHDKFASESGGKGKEKELNLTPIHEDEELDELGGFDSGNFPTIDTLDEDDDDIGEDDLS</sequence>
<evidence type="ECO:0000259" key="2">
    <source>
        <dbReference type="Pfam" id="PF05699"/>
    </source>
</evidence>
<accession>A0A438DMR6</accession>
<evidence type="ECO:0000256" key="1">
    <source>
        <dbReference type="SAM" id="MobiDB-lite"/>
    </source>
</evidence>
<gene>
    <name evidence="3" type="ORF">CK203_115044</name>
</gene>
<dbReference type="InterPro" id="IPR008906">
    <property type="entry name" value="HATC_C_dom"/>
</dbReference>
<evidence type="ECO:0000313" key="4">
    <source>
        <dbReference type="Proteomes" id="UP000288805"/>
    </source>
</evidence>
<reference evidence="3 4" key="1">
    <citation type="journal article" date="2018" name="PLoS Genet.">
        <title>Population sequencing reveals clonal diversity and ancestral inbreeding in the grapevine cultivar Chardonnay.</title>
        <authorList>
            <person name="Roach M.J."/>
            <person name="Johnson D.L."/>
            <person name="Bohlmann J."/>
            <person name="van Vuuren H.J."/>
            <person name="Jones S.J."/>
            <person name="Pretorius I.S."/>
            <person name="Schmidt S.A."/>
            <person name="Borneman A.R."/>
        </authorList>
    </citation>
    <scope>NUCLEOTIDE SEQUENCE [LARGE SCALE GENOMIC DNA]</scope>
    <source>
        <strain evidence="4">cv. Chardonnay</strain>
        <tissue evidence="3">Leaf</tissue>
    </source>
</reference>
<dbReference type="AlphaFoldDB" id="A0A438DMR6"/>
<dbReference type="PANTHER" id="PTHR32166">
    <property type="entry name" value="OSJNBA0013A04.12 PROTEIN"/>
    <property type="match status" value="1"/>
</dbReference>
<feature type="compositionally biased region" description="Gly residues" evidence="1">
    <location>
        <begin position="8"/>
        <end position="20"/>
    </location>
</feature>
<dbReference type="EMBL" id="QGNW01001564">
    <property type="protein sequence ID" value="RVW36742.1"/>
    <property type="molecule type" value="Genomic_DNA"/>
</dbReference>